<reference evidence="2 3" key="1">
    <citation type="submission" date="2020-01" db="EMBL/GenBank/DDBJ databases">
        <authorList>
            <person name="Gupta K D."/>
        </authorList>
    </citation>
    <scope>NUCLEOTIDE SEQUENCE [LARGE SCALE GENOMIC DNA]</scope>
</reference>
<proteinExistence type="predicted"/>
<protein>
    <submittedName>
        <fullName evidence="2">Uncharacterized protein</fullName>
    </submittedName>
</protein>
<comment type="caution">
    <text evidence="2">The sequence shown here is derived from an EMBL/GenBank/DDBJ whole genome shotgun (WGS) entry which is preliminary data.</text>
</comment>
<gene>
    <name evidence="2" type="ORF">AAE3_LOCUS5758</name>
</gene>
<feature type="region of interest" description="Disordered" evidence="1">
    <location>
        <begin position="148"/>
        <end position="183"/>
    </location>
</feature>
<evidence type="ECO:0000313" key="3">
    <source>
        <dbReference type="Proteomes" id="UP000467700"/>
    </source>
</evidence>
<keyword evidence="3" id="KW-1185">Reference proteome</keyword>
<name>A0A8S0XR15_CYCAE</name>
<dbReference type="EMBL" id="CACVBS010000040">
    <property type="protein sequence ID" value="CAA7263537.1"/>
    <property type="molecule type" value="Genomic_DNA"/>
</dbReference>
<evidence type="ECO:0000313" key="2">
    <source>
        <dbReference type="EMBL" id="CAA7263537.1"/>
    </source>
</evidence>
<feature type="compositionally biased region" description="Basic residues" evidence="1">
    <location>
        <begin position="173"/>
        <end position="183"/>
    </location>
</feature>
<accession>A0A8S0XR15</accession>
<evidence type="ECO:0000256" key="1">
    <source>
        <dbReference type="SAM" id="MobiDB-lite"/>
    </source>
</evidence>
<dbReference type="AlphaFoldDB" id="A0A8S0XR15"/>
<sequence length="183" mass="19175">MTSSSRNPFDSYISTNGNQSFFMNAPNAQLTDSVVKSADTAPPGDLPKGSSVNFGNGAAGIIVRNTVIASYSGGGKDVDLTKFLTETPMLPLAAGGFPAGYTSTHNTQQTAVHQQYMASAGPYTSNMVVAGPPLHTNDAHLHPMATPQPNTSSWANGTIRTPARTPSPQNPVHRTHHGGNRNC</sequence>
<feature type="compositionally biased region" description="Polar residues" evidence="1">
    <location>
        <begin position="148"/>
        <end position="172"/>
    </location>
</feature>
<dbReference type="Proteomes" id="UP000467700">
    <property type="component" value="Unassembled WGS sequence"/>
</dbReference>
<organism evidence="2 3">
    <name type="scientific">Cyclocybe aegerita</name>
    <name type="common">Black poplar mushroom</name>
    <name type="synonym">Agrocybe aegerita</name>
    <dbReference type="NCBI Taxonomy" id="1973307"/>
    <lineage>
        <taxon>Eukaryota</taxon>
        <taxon>Fungi</taxon>
        <taxon>Dikarya</taxon>
        <taxon>Basidiomycota</taxon>
        <taxon>Agaricomycotina</taxon>
        <taxon>Agaricomycetes</taxon>
        <taxon>Agaricomycetidae</taxon>
        <taxon>Agaricales</taxon>
        <taxon>Agaricineae</taxon>
        <taxon>Bolbitiaceae</taxon>
        <taxon>Cyclocybe</taxon>
    </lineage>
</organism>